<reference evidence="2 3" key="1">
    <citation type="journal article" date="2021" name="BMC Genomics">
        <title>Datura genome reveals duplications of psychoactive alkaloid biosynthetic genes and high mutation rate following tissue culture.</title>
        <authorList>
            <person name="Rajewski A."/>
            <person name="Carter-House D."/>
            <person name="Stajich J."/>
            <person name="Litt A."/>
        </authorList>
    </citation>
    <scope>NUCLEOTIDE SEQUENCE [LARGE SCALE GENOMIC DNA]</scope>
    <source>
        <strain evidence="2">AR-01</strain>
    </source>
</reference>
<dbReference type="PANTHER" id="PTHR45654">
    <property type="entry name" value="HOMEOBOX-LEUCINE ZIPPER PROTEIN MERISTEM L1"/>
    <property type="match status" value="1"/>
</dbReference>
<evidence type="ECO:0000313" key="2">
    <source>
        <dbReference type="EMBL" id="MCD9561549.1"/>
    </source>
</evidence>
<dbReference type="InterPro" id="IPR042160">
    <property type="entry name" value="HD-Zip_IV"/>
</dbReference>
<dbReference type="PROSITE" id="PS50848">
    <property type="entry name" value="START"/>
    <property type="match status" value="1"/>
</dbReference>
<evidence type="ECO:0000313" key="3">
    <source>
        <dbReference type="Proteomes" id="UP000823775"/>
    </source>
</evidence>
<accession>A0ABS8URL5</accession>
<dbReference type="PANTHER" id="PTHR45654:SF29">
    <property type="entry name" value="HOMEOBOX-LEUCINE ZIPPER PROTEIN HDG2-LIKE"/>
    <property type="match status" value="1"/>
</dbReference>
<gene>
    <name evidence="2" type="ORF">HAX54_020716</name>
</gene>
<organism evidence="2 3">
    <name type="scientific">Datura stramonium</name>
    <name type="common">Jimsonweed</name>
    <name type="synonym">Common thornapple</name>
    <dbReference type="NCBI Taxonomy" id="4076"/>
    <lineage>
        <taxon>Eukaryota</taxon>
        <taxon>Viridiplantae</taxon>
        <taxon>Streptophyta</taxon>
        <taxon>Embryophyta</taxon>
        <taxon>Tracheophyta</taxon>
        <taxon>Spermatophyta</taxon>
        <taxon>Magnoliopsida</taxon>
        <taxon>eudicotyledons</taxon>
        <taxon>Gunneridae</taxon>
        <taxon>Pentapetalae</taxon>
        <taxon>asterids</taxon>
        <taxon>lamiids</taxon>
        <taxon>Solanales</taxon>
        <taxon>Solanaceae</taxon>
        <taxon>Solanoideae</taxon>
        <taxon>Datureae</taxon>
        <taxon>Datura</taxon>
    </lineage>
</organism>
<name>A0ABS8URL5_DATST</name>
<dbReference type="InterPro" id="IPR002913">
    <property type="entry name" value="START_lipid-bd_dom"/>
</dbReference>
<dbReference type="SUPFAM" id="SSF55961">
    <property type="entry name" value="Bet v1-like"/>
    <property type="match status" value="1"/>
</dbReference>
<feature type="domain" description="START" evidence="1">
    <location>
        <begin position="1"/>
        <end position="128"/>
    </location>
</feature>
<dbReference type="EMBL" id="JACEIK010002499">
    <property type="protein sequence ID" value="MCD9561549.1"/>
    <property type="molecule type" value="Genomic_DNA"/>
</dbReference>
<dbReference type="Pfam" id="PF01852">
    <property type="entry name" value="START"/>
    <property type="match status" value="1"/>
</dbReference>
<comment type="caution">
    <text evidence="2">The sequence shown here is derived from an EMBL/GenBank/DDBJ whole genome shotgun (WGS) entry which is preliminary data.</text>
</comment>
<protein>
    <recommendedName>
        <fullName evidence="1">START domain-containing protein</fullName>
    </recommendedName>
</protein>
<proteinExistence type="predicted"/>
<keyword evidence="3" id="KW-1185">Reference proteome</keyword>
<evidence type="ECO:0000259" key="1">
    <source>
        <dbReference type="PROSITE" id="PS50848"/>
    </source>
</evidence>
<dbReference type="Proteomes" id="UP000823775">
    <property type="component" value="Unassembled WGS sequence"/>
</dbReference>
<sequence>MAAMEELLEMAQMESMGKFISNIVWTALAMDVQSNGIAENLNGAMTMRTADGIWAIVDVSLDHILTTRCWKRPSGCLIKAMPNGYSKVTWIKHVEVDGTSIHNIYKPIINSGLAFGPKHWIATLNRKC</sequence>